<name>A0A1E7N223_KITAU</name>
<feature type="region of interest" description="Disordered" evidence="1">
    <location>
        <begin position="105"/>
        <end position="135"/>
    </location>
</feature>
<dbReference type="Proteomes" id="UP000037395">
    <property type="component" value="Unassembled WGS sequence"/>
</dbReference>
<dbReference type="RefSeq" id="WP_050366115.1">
    <property type="nucleotide sequence ID" value="NZ_BMUB01000014.1"/>
</dbReference>
<evidence type="ECO:0000313" key="2">
    <source>
        <dbReference type="EMBL" id="GGU92036.1"/>
    </source>
</evidence>
<comment type="caution">
    <text evidence="3">The sequence shown here is derived from an EMBL/GenBank/DDBJ whole genome shotgun (WGS) entry which is preliminary data.</text>
</comment>
<evidence type="ECO:0000313" key="4">
    <source>
        <dbReference type="Proteomes" id="UP000037395"/>
    </source>
</evidence>
<sequence>MLGWWEAAACGAGGGLIAEAVVTYGRLKTWQQARHAARATAAPLPRLVVFVDPLADSIAALLRVLLGGAAGWLLHVQITGVYAAVAVGASAPALLAQVGRAATPTEALRGPDSGEADTPPPNDTEAARPRSGEAE</sequence>
<reference evidence="3" key="4">
    <citation type="submission" date="2016-08" db="EMBL/GenBank/DDBJ databases">
        <title>Sequencing, Assembly and Comparative Genomics of S. aureofaciens ATCC 10762.</title>
        <authorList>
            <person name="Gradnigo J.S."/>
            <person name="Johnson N."/>
            <person name="Somerville G.A."/>
        </authorList>
    </citation>
    <scope>NUCLEOTIDE SEQUENCE [LARGE SCALE GENOMIC DNA]</scope>
    <source>
        <strain evidence="3">ATCC 10762</strain>
    </source>
</reference>
<dbReference type="OrthoDB" id="4223443at2"/>
<dbReference type="GeneID" id="97488179"/>
<dbReference type="EMBL" id="JPRF03000043">
    <property type="protein sequence ID" value="OEV34737.1"/>
    <property type="molecule type" value="Genomic_DNA"/>
</dbReference>
<keyword evidence="4" id="KW-1185">Reference proteome</keyword>
<gene>
    <name evidence="2" type="ORF">GCM10010502_51720</name>
    <name evidence="3" type="ORF">HS99_0009645</name>
</gene>
<feature type="compositionally biased region" description="Basic and acidic residues" evidence="1">
    <location>
        <begin position="125"/>
        <end position="135"/>
    </location>
</feature>
<evidence type="ECO:0000256" key="1">
    <source>
        <dbReference type="SAM" id="MobiDB-lite"/>
    </source>
</evidence>
<protein>
    <submittedName>
        <fullName evidence="3">Uncharacterized protein</fullName>
    </submittedName>
</protein>
<reference evidence="2" key="5">
    <citation type="submission" date="2020-09" db="EMBL/GenBank/DDBJ databases">
        <authorList>
            <person name="Sun Q."/>
            <person name="Ohkuma M."/>
        </authorList>
    </citation>
    <scope>NUCLEOTIDE SEQUENCE</scope>
    <source>
        <strain evidence="2">JCM 4434</strain>
    </source>
</reference>
<dbReference type="AlphaFoldDB" id="A0A1E7N223"/>
<reference evidence="4" key="3">
    <citation type="submission" date="2016-08" db="EMBL/GenBank/DDBJ databases">
        <title>Sequencing, assembly and comparative genomics of S. aureofaciens ATCC 10762.</title>
        <authorList>
            <person name="Gradnigo J.S."/>
            <person name="Johnson N."/>
            <person name="Somerville G.A."/>
        </authorList>
    </citation>
    <scope>NUCLEOTIDE SEQUENCE [LARGE SCALE GENOMIC DNA]</scope>
    <source>
        <strain evidence="4">ATCC 10762 / DSM 40127 / CCM 3239 / JCM 4008 / LMG 5968 / NBRC 12843 / NCIMB 8234 / A-377</strain>
    </source>
</reference>
<reference evidence="2" key="1">
    <citation type="journal article" date="2014" name="Int. J. Syst. Evol. Microbiol.">
        <title>Complete genome sequence of Corynebacterium casei LMG S-19264T (=DSM 44701T), isolated from a smear-ripened cheese.</title>
        <authorList>
            <consortium name="US DOE Joint Genome Institute (JGI-PGF)"/>
            <person name="Walter F."/>
            <person name="Albersmeier A."/>
            <person name="Kalinowski J."/>
            <person name="Ruckert C."/>
        </authorList>
    </citation>
    <scope>NUCLEOTIDE SEQUENCE</scope>
    <source>
        <strain evidence="2">JCM 4434</strain>
    </source>
</reference>
<dbReference type="EMBL" id="BMUB01000014">
    <property type="protein sequence ID" value="GGU92036.1"/>
    <property type="molecule type" value="Genomic_DNA"/>
</dbReference>
<proteinExistence type="predicted"/>
<dbReference type="Proteomes" id="UP000610124">
    <property type="component" value="Unassembled WGS sequence"/>
</dbReference>
<organism evidence="3 4">
    <name type="scientific">Kitasatospora aureofaciens</name>
    <name type="common">Streptomyces aureofaciens</name>
    <dbReference type="NCBI Taxonomy" id="1894"/>
    <lineage>
        <taxon>Bacteria</taxon>
        <taxon>Bacillati</taxon>
        <taxon>Actinomycetota</taxon>
        <taxon>Actinomycetes</taxon>
        <taxon>Kitasatosporales</taxon>
        <taxon>Streptomycetaceae</taxon>
        <taxon>Kitasatospora</taxon>
    </lineage>
</organism>
<accession>A0A8H9HXI6</accession>
<dbReference type="KEGG" id="kau:B6264_26125"/>
<accession>A0A1E7N223</accession>
<evidence type="ECO:0000313" key="3">
    <source>
        <dbReference type="EMBL" id="OEV34737.1"/>
    </source>
</evidence>
<reference evidence="3 4" key="2">
    <citation type="submission" date="2014-07" db="EMBL/GenBank/DDBJ databases">
        <authorList>
            <person name="Zhang J.E."/>
            <person name="Yang H."/>
            <person name="Guo J."/>
            <person name="Deng Z."/>
            <person name="Luo H."/>
            <person name="Luo M."/>
            <person name="Zhao B."/>
        </authorList>
    </citation>
    <scope>NUCLEOTIDE SEQUENCE [LARGE SCALE GENOMIC DNA]</scope>
    <source>
        <strain evidence="3">ATCC 10762</strain>
        <strain evidence="4">ATCC 10762 / DSM 40127 / CCM 3239 / JCM 4008 / LMG 5968 / NBRC 12843 / NCIMB 8234 / A-377</strain>
    </source>
</reference>